<organism evidence="1 2">
    <name type="scientific">Pseudomonas syringae</name>
    <dbReference type="NCBI Taxonomy" id="317"/>
    <lineage>
        <taxon>Bacteria</taxon>
        <taxon>Pseudomonadati</taxon>
        <taxon>Pseudomonadota</taxon>
        <taxon>Gammaproteobacteria</taxon>
        <taxon>Pseudomonadales</taxon>
        <taxon>Pseudomonadaceae</taxon>
        <taxon>Pseudomonas</taxon>
    </lineage>
</organism>
<protein>
    <submittedName>
        <fullName evidence="1">Transmembrane anti-sigma factor</fullName>
    </submittedName>
</protein>
<keyword evidence="1" id="KW-0472">Membrane</keyword>
<keyword evidence="1" id="KW-0812">Transmembrane</keyword>
<sequence>MLTCKEQVALSSDFLDKQLNFRQRSMMWNHFIFCADCRRFIGQMRLTQKTLHAMPEDVLPDAASLGERLASEYRKETK</sequence>
<evidence type="ECO:0000313" key="2">
    <source>
        <dbReference type="Proteomes" id="UP000028631"/>
    </source>
</evidence>
<comment type="caution">
    <text evidence="1">The sequence shown here is derived from an EMBL/GenBank/DDBJ whole genome shotgun (WGS) entry which is preliminary data.</text>
</comment>
<dbReference type="PATRIC" id="fig|317.175.peg.3911"/>
<dbReference type="Proteomes" id="UP000028631">
    <property type="component" value="Unassembled WGS sequence"/>
</dbReference>
<dbReference type="EMBL" id="JPQU01000055">
    <property type="protein sequence ID" value="KFE53742.1"/>
    <property type="molecule type" value="Genomic_DNA"/>
</dbReference>
<proteinExistence type="predicted"/>
<keyword evidence="2" id="KW-1185">Reference proteome</keyword>
<evidence type="ECO:0000313" key="1">
    <source>
        <dbReference type="EMBL" id="KFE53742.1"/>
    </source>
</evidence>
<name>A0A085VE79_PSESX</name>
<dbReference type="AlphaFoldDB" id="A0A085VE79"/>
<dbReference type="RefSeq" id="WP_032630245.1">
    <property type="nucleotide sequence ID" value="NZ_JPQU01000055.1"/>
</dbReference>
<gene>
    <name evidence="1" type="ORF">IV01_18755</name>
</gene>
<reference evidence="1 2" key="1">
    <citation type="submission" date="2014-07" db="EMBL/GenBank/DDBJ databases">
        <title>Draft Genome Sequences of Environmental Pseudomonas syringae strains.</title>
        <authorList>
            <person name="Baltrus D.A."/>
            <person name="Berge O."/>
            <person name="Morris C."/>
        </authorList>
    </citation>
    <scope>NUCLEOTIDE SEQUENCE [LARGE SCALE GENOMIC DNA]</scope>
    <source>
        <strain evidence="1 2">GAW0119</strain>
    </source>
</reference>
<accession>A0A085VE79</accession>
<dbReference type="OrthoDB" id="8374021at2"/>